<organism evidence="2">
    <name type="scientific">Chromera velia CCMP2878</name>
    <dbReference type="NCBI Taxonomy" id="1169474"/>
    <lineage>
        <taxon>Eukaryota</taxon>
        <taxon>Sar</taxon>
        <taxon>Alveolata</taxon>
        <taxon>Colpodellida</taxon>
        <taxon>Chromeraceae</taxon>
        <taxon>Chromera</taxon>
    </lineage>
</organism>
<feature type="compositionally biased region" description="Basic and acidic residues" evidence="1">
    <location>
        <begin position="197"/>
        <end position="223"/>
    </location>
</feature>
<dbReference type="AlphaFoldDB" id="A0A0G4I073"/>
<protein>
    <recommendedName>
        <fullName evidence="3">OTU domain-containing protein</fullName>
    </recommendedName>
</protein>
<gene>
    <name evidence="2" type="ORF">Cvel_9864</name>
</gene>
<dbReference type="EMBL" id="CDMZ01004591">
    <property type="protein sequence ID" value="CEM50224.1"/>
    <property type="molecule type" value="Genomic_DNA"/>
</dbReference>
<sequence>MKELFVLSLDVEGGGNCLYGCIAYWTKGSAEAHGAVRNEVCDKLEEMAKENNNMPNFWSHPSGDGGLAFKTFGQYINNQRQLVLAVVDRCAADHKSTVRDFAHPTCISLNDAAPVSPFDWGNEEETNNEQKHLQCQEIEMKRAEEEDLKRIRRREEKRQWEEIERKMAEEAAEERKRVEEIERKKAEDTNKKRKRAVEKERGRAESDVAEMEMQKKNHDSQKTRTEFSFFNNWNPKLMKEAYKLLKMVVEQRQRRGRKPIDQMALMMVHIAMVYSGGWED</sequence>
<name>A0A0G4I073_9ALVE</name>
<proteinExistence type="predicted"/>
<dbReference type="VEuPathDB" id="CryptoDB:Cvel_9864"/>
<reference evidence="2" key="1">
    <citation type="submission" date="2014-11" db="EMBL/GenBank/DDBJ databases">
        <authorList>
            <person name="Otto D Thomas"/>
            <person name="Naeem Raeece"/>
        </authorList>
    </citation>
    <scope>NUCLEOTIDE SEQUENCE</scope>
</reference>
<dbReference type="Gene3D" id="3.90.70.80">
    <property type="match status" value="1"/>
</dbReference>
<evidence type="ECO:0008006" key="3">
    <source>
        <dbReference type="Google" id="ProtNLM"/>
    </source>
</evidence>
<evidence type="ECO:0000256" key="1">
    <source>
        <dbReference type="SAM" id="MobiDB-lite"/>
    </source>
</evidence>
<evidence type="ECO:0000313" key="2">
    <source>
        <dbReference type="EMBL" id="CEM50224.1"/>
    </source>
</evidence>
<dbReference type="CDD" id="cd22744">
    <property type="entry name" value="OTU"/>
    <property type="match status" value="1"/>
</dbReference>
<accession>A0A0G4I073</accession>
<feature type="region of interest" description="Disordered" evidence="1">
    <location>
        <begin position="184"/>
        <end position="223"/>
    </location>
</feature>